<evidence type="ECO:0000313" key="2">
    <source>
        <dbReference type="EMBL" id="MFD2969371.1"/>
    </source>
</evidence>
<dbReference type="RefSeq" id="WP_320186576.1">
    <property type="nucleotide sequence ID" value="NZ_CP138332.1"/>
</dbReference>
<comment type="caution">
    <text evidence="2">The sequence shown here is derived from an EMBL/GenBank/DDBJ whole genome shotgun (WGS) entry which is preliminary data.</text>
</comment>
<feature type="signal peptide" evidence="1">
    <location>
        <begin position="1"/>
        <end position="26"/>
    </location>
</feature>
<name>A0ABW6BMY0_9SPHI</name>
<keyword evidence="1" id="KW-0732">Signal</keyword>
<dbReference type="EMBL" id="JBHUPB010000012">
    <property type="protein sequence ID" value="MFD2969371.1"/>
    <property type="molecule type" value="Genomic_DNA"/>
</dbReference>
<sequence length="122" mass="13805">MSKTRIFALSIIALMLAAFFTNPSQEQHEATIRAKAIDLLKQHAGTKNSSVVDFGVQLFGNTLIDQFMKNHISVKNYYLFSVTKVRWEQEEQILGVGAFKTVWLSPKIDEKASEIVDMIKAK</sequence>
<accession>A0ABW6BMY0</accession>
<feature type="chain" id="PRO_5045852020" evidence="1">
    <location>
        <begin position="27"/>
        <end position="122"/>
    </location>
</feature>
<proteinExistence type="predicted"/>
<evidence type="ECO:0000256" key="1">
    <source>
        <dbReference type="SAM" id="SignalP"/>
    </source>
</evidence>
<dbReference type="Proteomes" id="UP001597525">
    <property type="component" value="Unassembled WGS sequence"/>
</dbReference>
<gene>
    <name evidence="2" type="ORF">ACFS7Y_18395</name>
</gene>
<keyword evidence="3" id="KW-1185">Reference proteome</keyword>
<protein>
    <submittedName>
        <fullName evidence="2">DUF4359 domain-containing protein</fullName>
    </submittedName>
</protein>
<reference evidence="3" key="1">
    <citation type="journal article" date="2019" name="Int. J. Syst. Evol. Microbiol.">
        <title>The Global Catalogue of Microorganisms (GCM) 10K type strain sequencing project: providing services to taxonomists for standard genome sequencing and annotation.</title>
        <authorList>
            <consortium name="The Broad Institute Genomics Platform"/>
            <consortium name="The Broad Institute Genome Sequencing Center for Infectious Disease"/>
            <person name="Wu L."/>
            <person name="Ma J."/>
        </authorList>
    </citation>
    <scope>NUCLEOTIDE SEQUENCE [LARGE SCALE GENOMIC DNA]</scope>
    <source>
        <strain evidence="3">KCTC 22814</strain>
    </source>
</reference>
<organism evidence="2 3">
    <name type="scientific">Sphingobacterium bambusae</name>
    <dbReference type="NCBI Taxonomy" id="662858"/>
    <lineage>
        <taxon>Bacteria</taxon>
        <taxon>Pseudomonadati</taxon>
        <taxon>Bacteroidota</taxon>
        <taxon>Sphingobacteriia</taxon>
        <taxon>Sphingobacteriales</taxon>
        <taxon>Sphingobacteriaceae</taxon>
        <taxon>Sphingobacterium</taxon>
    </lineage>
</organism>
<evidence type="ECO:0000313" key="3">
    <source>
        <dbReference type="Proteomes" id="UP001597525"/>
    </source>
</evidence>